<keyword evidence="2 5" id="KW-0812">Transmembrane</keyword>
<dbReference type="PANTHER" id="PTHR23291">
    <property type="entry name" value="BAX INHIBITOR-RELATED"/>
    <property type="match status" value="1"/>
</dbReference>
<comment type="similarity">
    <text evidence="5">Belongs to the BI1 family.</text>
</comment>
<proteinExistence type="inferred from homology"/>
<comment type="subcellular location">
    <subcellularLocation>
        <location evidence="1">Membrane</location>
        <topology evidence="1">Multi-pass membrane protein</topology>
    </subcellularLocation>
</comment>
<name>A0AAW2J897_9LAMI</name>
<sequence length="301" mass="33037">MAGFSTANNVDVEAGGKRGGRLYPGMQEDPMLRWAFIRKVYSILCLQFILVVGVAFAMLLTPPVRDFLRTANGRYVMIALILVTFVLCILMHCFSQVHPWNYLLLFLFTLAMAFMVGAVCTQSIGHAVIVAASLTLLIVVALTMFTFVAAKMGYDFHFLGPFLLCAVLLLVTFGLMRTELDVCANQWQLMSLRVPVGGSLSGGTDWYHARPCDTCKILDLGGGLPLAFRAYKVGWLGGFECYCGSLMMGLHLWGSSASARGKQLILHLLIPIAFSPIPLSLKIQNSVGIHECGLLFQRNIS</sequence>
<feature type="transmembrane region" description="Helical" evidence="5">
    <location>
        <begin position="156"/>
        <end position="176"/>
    </location>
</feature>
<reference evidence="6" key="1">
    <citation type="submission" date="2020-06" db="EMBL/GenBank/DDBJ databases">
        <authorList>
            <person name="Li T."/>
            <person name="Hu X."/>
            <person name="Zhang T."/>
            <person name="Song X."/>
            <person name="Zhang H."/>
            <person name="Dai N."/>
            <person name="Sheng W."/>
            <person name="Hou X."/>
            <person name="Wei L."/>
        </authorList>
    </citation>
    <scope>NUCLEOTIDE SEQUENCE</scope>
    <source>
        <strain evidence="6">KEN8</strain>
        <tissue evidence="6">Leaf</tissue>
    </source>
</reference>
<dbReference type="PANTHER" id="PTHR23291:SF121">
    <property type="entry name" value="BI1-LIKE PROTEIN"/>
    <property type="match status" value="1"/>
</dbReference>
<reference evidence="6" key="2">
    <citation type="journal article" date="2024" name="Plant">
        <title>Genomic evolution and insights into agronomic trait innovations of Sesamum species.</title>
        <authorList>
            <person name="Miao H."/>
            <person name="Wang L."/>
            <person name="Qu L."/>
            <person name="Liu H."/>
            <person name="Sun Y."/>
            <person name="Le M."/>
            <person name="Wang Q."/>
            <person name="Wei S."/>
            <person name="Zheng Y."/>
            <person name="Lin W."/>
            <person name="Duan Y."/>
            <person name="Cao H."/>
            <person name="Xiong S."/>
            <person name="Wang X."/>
            <person name="Wei L."/>
            <person name="Li C."/>
            <person name="Ma Q."/>
            <person name="Ju M."/>
            <person name="Zhao R."/>
            <person name="Li G."/>
            <person name="Mu C."/>
            <person name="Tian Q."/>
            <person name="Mei H."/>
            <person name="Zhang T."/>
            <person name="Gao T."/>
            <person name="Zhang H."/>
        </authorList>
    </citation>
    <scope>NUCLEOTIDE SEQUENCE</scope>
    <source>
        <strain evidence="6">KEN8</strain>
    </source>
</reference>
<keyword evidence="4 5" id="KW-0472">Membrane</keyword>
<dbReference type="GO" id="GO:0016020">
    <property type="term" value="C:membrane"/>
    <property type="evidence" value="ECO:0007669"/>
    <property type="project" value="UniProtKB-SubCell"/>
</dbReference>
<feature type="transmembrane region" description="Helical" evidence="5">
    <location>
        <begin position="73"/>
        <end position="94"/>
    </location>
</feature>
<evidence type="ECO:0000313" key="6">
    <source>
        <dbReference type="EMBL" id="KAL0290562.1"/>
    </source>
</evidence>
<dbReference type="AlphaFoldDB" id="A0AAW2J897"/>
<comment type="caution">
    <text evidence="6">The sequence shown here is derived from an EMBL/GenBank/DDBJ whole genome shotgun (WGS) entry which is preliminary data.</text>
</comment>
<evidence type="ECO:0000256" key="1">
    <source>
        <dbReference type="ARBA" id="ARBA00004141"/>
    </source>
</evidence>
<feature type="transmembrane region" description="Helical" evidence="5">
    <location>
        <begin position="40"/>
        <end position="61"/>
    </location>
</feature>
<evidence type="ECO:0000256" key="4">
    <source>
        <dbReference type="ARBA" id="ARBA00023136"/>
    </source>
</evidence>
<protein>
    <submittedName>
        <fullName evidence="6">Protein LIFEGUARD 4</fullName>
    </submittedName>
</protein>
<evidence type="ECO:0000256" key="2">
    <source>
        <dbReference type="ARBA" id="ARBA00022692"/>
    </source>
</evidence>
<feature type="transmembrane region" description="Helical" evidence="5">
    <location>
        <begin position="127"/>
        <end position="150"/>
    </location>
</feature>
<evidence type="ECO:0000256" key="5">
    <source>
        <dbReference type="RuleBase" id="RU004379"/>
    </source>
</evidence>
<accession>A0AAW2J897</accession>
<feature type="transmembrane region" description="Helical" evidence="5">
    <location>
        <begin position="100"/>
        <end position="120"/>
    </location>
</feature>
<dbReference type="Pfam" id="PF01027">
    <property type="entry name" value="Bax1-I"/>
    <property type="match status" value="1"/>
</dbReference>
<keyword evidence="3 5" id="KW-1133">Transmembrane helix</keyword>
<organism evidence="6">
    <name type="scientific">Sesamum calycinum</name>
    <dbReference type="NCBI Taxonomy" id="2727403"/>
    <lineage>
        <taxon>Eukaryota</taxon>
        <taxon>Viridiplantae</taxon>
        <taxon>Streptophyta</taxon>
        <taxon>Embryophyta</taxon>
        <taxon>Tracheophyta</taxon>
        <taxon>Spermatophyta</taxon>
        <taxon>Magnoliopsida</taxon>
        <taxon>eudicotyledons</taxon>
        <taxon>Gunneridae</taxon>
        <taxon>Pentapetalae</taxon>
        <taxon>asterids</taxon>
        <taxon>lamiids</taxon>
        <taxon>Lamiales</taxon>
        <taxon>Pedaliaceae</taxon>
        <taxon>Sesamum</taxon>
    </lineage>
</organism>
<evidence type="ECO:0000256" key="3">
    <source>
        <dbReference type="ARBA" id="ARBA00022989"/>
    </source>
</evidence>
<dbReference type="EMBL" id="JACGWM010001634">
    <property type="protein sequence ID" value="KAL0290562.1"/>
    <property type="molecule type" value="Genomic_DNA"/>
</dbReference>
<dbReference type="InterPro" id="IPR006214">
    <property type="entry name" value="Bax_inhibitor_1-related"/>
</dbReference>
<gene>
    <name evidence="6" type="ORF">Scaly_2666400</name>
</gene>